<keyword evidence="2" id="KW-0808">Transferase</keyword>
<reference evidence="4 5" key="1">
    <citation type="journal article" date="2013" name="Pathog. Dis.">
        <title>Genome sequences of 65 Helicobacter pylori strains isolated from asymptomatic individuals and patients with gastric cancer, peptic ulcer disease, or gastritis.</title>
        <authorList>
            <person name="Blanchard T.G."/>
            <person name="Czinn S.J."/>
            <person name="Correa P."/>
            <person name="Nakazawa T."/>
            <person name="Keelan M."/>
            <person name="Morningstar L."/>
            <person name="Santana-Cruz I."/>
            <person name="Maroo A."/>
            <person name="McCracken C."/>
            <person name="Shefchek K."/>
            <person name="Daugherty S."/>
            <person name="Song Y."/>
            <person name="Fraser C.M."/>
            <person name="Fricke W.F."/>
        </authorList>
    </citation>
    <scope>NUCLEOTIDE SEQUENCE [LARGE SCALE GENOMIC DNA]</scope>
    <source>
        <strain evidence="4 5">Hp P-15</strain>
    </source>
</reference>
<proteinExistence type="predicted"/>
<name>J0QBW5_HELPX</name>
<dbReference type="InterPro" id="IPR050748">
    <property type="entry name" value="Glycosyltrans_8_dom-fam"/>
</dbReference>
<dbReference type="RefSeq" id="WP_000200367.1">
    <property type="nucleotide sequence ID" value="NZ_AKPP01000002.1"/>
</dbReference>
<dbReference type="GO" id="GO:0046872">
    <property type="term" value="F:metal ion binding"/>
    <property type="evidence" value="ECO:0007669"/>
    <property type="project" value="UniProtKB-KW"/>
</dbReference>
<dbReference type="InterPro" id="IPR002495">
    <property type="entry name" value="Glyco_trans_8"/>
</dbReference>
<dbReference type="InterPro" id="IPR029044">
    <property type="entry name" value="Nucleotide-diphossugar_trans"/>
</dbReference>
<sequence>MTSFSSHSLKEQDFHIPIAFAFDKNYLIPAGACLYSLLESIAKANKKIRYTLHALVVGLNEEDKAKLNQIAEPFKEFAALEVKDIEPFLDTIPNPFDEDFTKRFSKMVLVKYFLADLFPKYSKMVWSDVDVIFCNEFSADFLSIKENDENYFYGVLGGGERHVLEGFLFCNLDYQRKNHFVSKTHALLEENKATEELDFTQWCWPNMKALGIEYCVFPYYYTVKDFSASLPENYFLHEIYKKTISNALKNPIIIHYDVWWGAVKPWDYPFGLKADLWLNALAKTPFMSDWIDSIARVEIGSEKWHRYHSIVAYHYYFPLWKTEEQIAHDAFKTFLDHYFSCIHAAIKQENLGMFLNHYFSHAHAEIKENSLEAFLNHYFSHAHAEIKENSLEAFLNHYFSHVYRLPKNARKKLFRVFVKHCILIPFKSLVGKTLRLLKLHALAKKILIQLKLLKKS</sequence>
<dbReference type="PATRIC" id="fig|992080.3.peg.452"/>
<dbReference type="Proteomes" id="UP000005838">
    <property type="component" value="Unassembled WGS sequence"/>
</dbReference>
<keyword evidence="3" id="KW-0479">Metal-binding</keyword>
<organism evidence="4 5">
    <name type="scientific">Helicobacter pylori Hp P-15</name>
    <dbReference type="NCBI Taxonomy" id="992080"/>
    <lineage>
        <taxon>Bacteria</taxon>
        <taxon>Pseudomonadati</taxon>
        <taxon>Campylobacterota</taxon>
        <taxon>Epsilonproteobacteria</taxon>
        <taxon>Campylobacterales</taxon>
        <taxon>Helicobacteraceae</taxon>
        <taxon>Helicobacter</taxon>
    </lineage>
</organism>
<evidence type="ECO:0000256" key="2">
    <source>
        <dbReference type="ARBA" id="ARBA00022679"/>
    </source>
</evidence>
<gene>
    <name evidence="4" type="ORF">HPHPP15_0460</name>
</gene>
<dbReference type="Gene3D" id="3.90.550.10">
    <property type="entry name" value="Spore Coat Polysaccharide Biosynthesis Protein SpsA, Chain A"/>
    <property type="match status" value="1"/>
</dbReference>
<keyword evidence="1" id="KW-0328">Glycosyltransferase</keyword>
<protein>
    <submittedName>
        <fullName evidence="4">Putative lipopolysaccharide biosynthesis protein</fullName>
    </submittedName>
</protein>
<evidence type="ECO:0000313" key="4">
    <source>
        <dbReference type="EMBL" id="EJC08498.1"/>
    </source>
</evidence>
<dbReference type="PANTHER" id="PTHR13778:SF47">
    <property type="entry name" value="LIPOPOLYSACCHARIDE 1,3-GALACTOSYLTRANSFERASE"/>
    <property type="match status" value="1"/>
</dbReference>
<dbReference type="SUPFAM" id="SSF53448">
    <property type="entry name" value="Nucleotide-diphospho-sugar transferases"/>
    <property type="match status" value="1"/>
</dbReference>
<dbReference type="EMBL" id="AKPP01000002">
    <property type="protein sequence ID" value="EJC08498.1"/>
    <property type="molecule type" value="Genomic_DNA"/>
</dbReference>
<dbReference type="PANTHER" id="PTHR13778">
    <property type="entry name" value="GLYCOSYLTRANSFERASE 8 DOMAIN-CONTAINING PROTEIN"/>
    <property type="match status" value="1"/>
</dbReference>
<evidence type="ECO:0000313" key="5">
    <source>
        <dbReference type="Proteomes" id="UP000005838"/>
    </source>
</evidence>
<accession>J0QBW5</accession>
<dbReference type="Pfam" id="PF01501">
    <property type="entry name" value="Glyco_transf_8"/>
    <property type="match status" value="1"/>
</dbReference>
<evidence type="ECO:0000256" key="3">
    <source>
        <dbReference type="ARBA" id="ARBA00022723"/>
    </source>
</evidence>
<dbReference type="AlphaFoldDB" id="J0QBW5"/>
<evidence type="ECO:0000256" key="1">
    <source>
        <dbReference type="ARBA" id="ARBA00022676"/>
    </source>
</evidence>
<comment type="caution">
    <text evidence="4">The sequence shown here is derived from an EMBL/GenBank/DDBJ whole genome shotgun (WGS) entry which is preliminary data.</text>
</comment>
<dbReference type="GO" id="GO:0016757">
    <property type="term" value="F:glycosyltransferase activity"/>
    <property type="evidence" value="ECO:0007669"/>
    <property type="project" value="UniProtKB-KW"/>
</dbReference>